<evidence type="ECO:0000256" key="1">
    <source>
        <dbReference type="PROSITE-ProRule" id="PRU00169"/>
    </source>
</evidence>
<evidence type="ECO:0000313" key="5">
    <source>
        <dbReference type="Proteomes" id="UP000283523"/>
    </source>
</evidence>
<dbReference type="EMBL" id="QXED01000009">
    <property type="protein sequence ID" value="RIV19092.1"/>
    <property type="molecule type" value="Genomic_DNA"/>
</dbReference>
<dbReference type="Proteomes" id="UP000283523">
    <property type="component" value="Unassembled WGS sequence"/>
</dbReference>
<comment type="caution">
    <text evidence="4">The sequence shown here is derived from an EMBL/GenBank/DDBJ whole genome shotgun (WGS) entry which is preliminary data.</text>
</comment>
<dbReference type="SMART" id="SM00850">
    <property type="entry name" value="LytTR"/>
    <property type="match status" value="1"/>
</dbReference>
<organism evidence="4 5">
    <name type="scientific">Fibrisoma montanum</name>
    <dbReference type="NCBI Taxonomy" id="2305895"/>
    <lineage>
        <taxon>Bacteria</taxon>
        <taxon>Pseudomonadati</taxon>
        <taxon>Bacteroidota</taxon>
        <taxon>Cytophagia</taxon>
        <taxon>Cytophagales</taxon>
        <taxon>Spirosomataceae</taxon>
        <taxon>Fibrisoma</taxon>
    </lineage>
</organism>
<evidence type="ECO:0000313" key="4">
    <source>
        <dbReference type="EMBL" id="RIV19092.1"/>
    </source>
</evidence>
<dbReference type="Pfam" id="PF04397">
    <property type="entry name" value="LytTR"/>
    <property type="match status" value="1"/>
</dbReference>
<feature type="domain" description="HTH LytTR-type" evidence="3">
    <location>
        <begin position="137"/>
        <end position="200"/>
    </location>
</feature>
<dbReference type="InterPro" id="IPR001789">
    <property type="entry name" value="Sig_transdc_resp-reg_receiver"/>
</dbReference>
<dbReference type="Pfam" id="PF00072">
    <property type="entry name" value="Response_reg"/>
    <property type="match status" value="1"/>
</dbReference>
<keyword evidence="4" id="KW-0238">DNA-binding</keyword>
<dbReference type="InterPro" id="IPR051271">
    <property type="entry name" value="2C-system_Tx_regulators"/>
</dbReference>
<dbReference type="SMART" id="SM00448">
    <property type="entry name" value="REC"/>
    <property type="match status" value="1"/>
</dbReference>
<evidence type="ECO:0000259" key="3">
    <source>
        <dbReference type="PROSITE" id="PS50930"/>
    </source>
</evidence>
<evidence type="ECO:0000259" key="2">
    <source>
        <dbReference type="PROSITE" id="PS50110"/>
    </source>
</evidence>
<dbReference type="PROSITE" id="PS50110">
    <property type="entry name" value="RESPONSE_REGULATORY"/>
    <property type="match status" value="1"/>
</dbReference>
<proteinExistence type="predicted"/>
<dbReference type="AlphaFoldDB" id="A0A418M091"/>
<dbReference type="PANTHER" id="PTHR45526:SF1">
    <property type="entry name" value="TRANSCRIPTIONAL REGULATORY PROTEIN DCUR-RELATED"/>
    <property type="match status" value="1"/>
</dbReference>
<feature type="modified residue" description="4-aspartylphosphate" evidence="1">
    <location>
        <position position="54"/>
    </location>
</feature>
<dbReference type="OrthoDB" id="1646880at2"/>
<dbReference type="SUPFAM" id="SSF52172">
    <property type="entry name" value="CheY-like"/>
    <property type="match status" value="1"/>
</dbReference>
<gene>
    <name evidence="4" type="ORF">DYU11_26745</name>
</gene>
<dbReference type="RefSeq" id="WP_119670802.1">
    <property type="nucleotide sequence ID" value="NZ_QXED01000009.1"/>
</dbReference>
<dbReference type="Gene3D" id="2.40.50.1020">
    <property type="entry name" value="LytTr DNA-binding domain"/>
    <property type="match status" value="1"/>
</dbReference>
<reference evidence="4 5" key="1">
    <citation type="submission" date="2018-08" db="EMBL/GenBank/DDBJ databases">
        <title>Fibrisoma montanum sp. nov., isolated from Danxia mountain soil.</title>
        <authorList>
            <person name="Huang Y."/>
        </authorList>
    </citation>
    <scope>NUCLEOTIDE SEQUENCE [LARGE SCALE GENOMIC DNA]</scope>
    <source>
        <strain evidence="4 5">HYT19</strain>
    </source>
</reference>
<dbReference type="InterPro" id="IPR011006">
    <property type="entry name" value="CheY-like_superfamily"/>
</dbReference>
<sequence>MIDCIIVDDEQHAIDLLKEHIDKVHFLRLVGTSTNPVKGLAMIADLKPGLVFLDVQMPNLSGLEMLKLIGNDCHVIMTTAYKEYALEGFEHAVVDYLLKPISFLRFLKAVNRLWIIHNSIRPANEQDYYVFVKTEQKGKLLKIDSRRITYIESLSNYATIHMDDQRKITAYLKLRELIEHLSPMGFVRIHKSFIISLSHITAIEGNLVRILNETQPVTIGEAYKKDFFELINAKLLSLPPDNSMNRDDSF</sequence>
<accession>A0A418M091</accession>
<protein>
    <submittedName>
        <fullName evidence="4">DNA-binding response regulator</fullName>
    </submittedName>
</protein>
<keyword evidence="5" id="KW-1185">Reference proteome</keyword>
<dbReference type="GO" id="GO:0003677">
    <property type="term" value="F:DNA binding"/>
    <property type="evidence" value="ECO:0007669"/>
    <property type="project" value="UniProtKB-KW"/>
</dbReference>
<name>A0A418M091_9BACT</name>
<keyword evidence="1" id="KW-0597">Phosphoprotein</keyword>
<dbReference type="GO" id="GO:0000156">
    <property type="term" value="F:phosphorelay response regulator activity"/>
    <property type="evidence" value="ECO:0007669"/>
    <property type="project" value="TreeGrafter"/>
</dbReference>
<dbReference type="Gene3D" id="3.40.50.2300">
    <property type="match status" value="1"/>
</dbReference>
<dbReference type="PROSITE" id="PS50930">
    <property type="entry name" value="HTH_LYTTR"/>
    <property type="match status" value="1"/>
</dbReference>
<feature type="domain" description="Response regulatory" evidence="2">
    <location>
        <begin position="3"/>
        <end position="114"/>
    </location>
</feature>
<dbReference type="InterPro" id="IPR007492">
    <property type="entry name" value="LytTR_DNA-bd_dom"/>
</dbReference>
<dbReference type="PANTHER" id="PTHR45526">
    <property type="entry name" value="TRANSCRIPTIONAL REGULATORY PROTEIN DPIA"/>
    <property type="match status" value="1"/>
</dbReference>